<dbReference type="InterPro" id="IPR011042">
    <property type="entry name" value="6-blade_b-propeller_TolB-like"/>
</dbReference>
<name>A0A0T9KII8_YERKR</name>
<dbReference type="Proteomes" id="UP000045824">
    <property type="component" value="Unassembled WGS sequence"/>
</dbReference>
<dbReference type="GO" id="GO:0016787">
    <property type="term" value="F:hydrolase activity"/>
    <property type="evidence" value="ECO:0007669"/>
    <property type="project" value="TreeGrafter"/>
</dbReference>
<keyword evidence="4" id="KW-1185">Reference proteome</keyword>
<proteinExistence type="predicted"/>
<evidence type="ECO:0000313" key="1">
    <source>
        <dbReference type="EMBL" id="CNE03541.1"/>
    </source>
</evidence>
<sequence>MSRFSLLDLFRGKALTIPPLDGPLQPNTALDDAAPWLATPQPDNLTADGERVLFSSGSQLLQLAQEPHSAPTRLWQFPQQIISIAARPGGGLALALADDSLWLWQDGAPQPLTLPHDALRCITAMLFLDSQRLVLCSGSRRLPASEWSRDLLLKHREGAVWLWDLNTQQTRCLADGLGYPQGIAHGHQADTLLVTESWRHRVIELTLTRPGIRVVLDHLPAYPSRIVASRDGSGYWLSCFAPRNRLVEFVLQEKSYRLAMLAEVPPEFWIAPAYASGHSFLEPLQCGAVKTMGVHKPWSPSRSWGLVVRLDKQGQPIASYHSRADGHRHGVNSVLDSAHGLWVASRGGDVLINLHQEAQHA</sequence>
<dbReference type="PANTHER" id="PTHR10426">
    <property type="entry name" value="STRICTOSIDINE SYNTHASE-RELATED"/>
    <property type="match status" value="1"/>
</dbReference>
<organism evidence="1 3">
    <name type="scientific">Yersinia kristensenii</name>
    <dbReference type="NCBI Taxonomy" id="28152"/>
    <lineage>
        <taxon>Bacteria</taxon>
        <taxon>Pseudomonadati</taxon>
        <taxon>Pseudomonadota</taxon>
        <taxon>Gammaproteobacteria</taxon>
        <taxon>Enterobacterales</taxon>
        <taxon>Yersiniaceae</taxon>
        <taxon>Yersinia</taxon>
    </lineage>
</organism>
<evidence type="ECO:0000313" key="4">
    <source>
        <dbReference type="Proteomes" id="UP000195840"/>
    </source>
</evidence>
<protein>
    <submittedName>
        <fullName evidence="1">Gluconolactonase</fullName>
    </submittedName>
</protein>
<dbReference type="SUPFAM" id="SSF63829">
    <property type="entry name" value="Calcium-dependent phosphotriesterase"/>
    <property type="match status" value="1"/>
</dbReference>
<gene>
    <name evidence="2" type="ORF">CBW52_00575</name>
    <name evidence="1" type="ORF">ERS008491_00244</name>
</gene>
<dbReference type="Gene3D" id="2.120.10.30">
    <property type="entry name" value="TolB, C-terminal domain"/>
    <property type="match status" value="1"/>
</dbReference>
<reference evidence="2 4" key="2">
    <citation type="submission" date="2017-05" db="EMBL/GenBank/DDBJ databases">
        <title>Whole genome sequencing of Yersinia kristensenii.</title>
        <authorList>
            <person name="Campioni F."/>
        </authorList>
    </citation>
    <scope>NUCLEOTIDE SEQUENCE [LARGE SCALE GENOMIC DNA]</scope>
    <source>
        <strain evidence="2 4">CFSAN060538</strain>
    </source>
</reference>
<dbReference type="PANTHER" id="PTHR10426:SF88">
    <property type="entry name" value="ADIPOCYTE PLASMA MEMBRANE-ASSOCIATED PROTEIN HEMOMUCIN-RELATED"/>
    <property type="match status" value="1"/>
</dbReference>
<dbReference type="EMBL" id="NHOG01000001">
    <property type="protein sequence ID" value="OVZ83671.1"/>
    <property type="molecule type" value="Genomic_DNA"/>
</dbReference>
<evidence type="ECO:0000313" key="2">
    <source>
        <dbReference type="EMBL" id="OVZ83671.1"/>
    </source>
</evidence>
<dbReference type="AlphaFoldDB" id="A0A0T9KII8"/>
<dbReference type="EMBL" id="CPYI01000001">
    <property type="protein sequence ID" value="CNE03541.1"/>
    <property type="molecule type" value="Genomic_DNA"/>
</dbReference>
<dbReference type="RefSeq" id="WP_050118159.1">
    <property type="nucleotide sequence ID" value="NZ_CABHXV010000024.1"/>
</dbReference>
<reference evidence="1 3" key="1">
    <citation type="submission" date="2015-03" db="EMBL/GenBank/DDBJ databases">
        <authorList>
            <person name="Murphy D."/>
        </authorList>
    </citation>
    <scope>NUCLEOTIDE SEQUENCE [LARGE SCALE GENOMIC DNA]</scope>
    <source>
        <strain evidence="1 3">FCF326</strain>
    </source>
</reference>
<accession>A0A0T9KII8</accession>
<dbReference type="Proteomes" id="UP000195840">
    <property type="component" value="Unassembled WGS sequence"/>
</dbReference>
<evidence type="ECO:0000313" key="3">
    <source>
        <dbReference type="Proteomes" id="UP000045824"/>
    </source>
</evidence>